<name>A0A9Q1HKZ4_CONCO</name>
<dbReference type="OrthoDB" id="10251741at2759"/>
<dbReference type="PANTHER" id="PTHR32215">
    <property type="entry name" value="CILIA- AND FLAGELLA-ASSOCIATED PROTEIN 57"/>
    <property type="match status" value="1"/>
</dbReference>
<protein>
    <submittedName>
        <fullName evidence="2">Uncharacterized protein</fullName>
    </submittedName>
</protein>
<sequence length="504" mass="59749">QCACVFVKQSHAAAVVVLDRSSQKCQPTQGPTTPSMTWRRPLLPTVTWRTPTPPRLTCRRPTPPRLICRRPTPPRLICRRPTPPRLIYRRPTPPRLVCRRPSPPRLICRRPSPPRLICRRPTPPRLICRRPTPPRLICRRPTPPRLICRRPSPPRLICRRPTPPRLICRRPTPPRLIGRRPIPPRLICRRPAPPRLICRRPVPPWLTWRRPPPPRLIWRRPISPSLTWSSIMMELKEKMRTLQTEKLALQLRDMQHDCNVKEMKEEFTQETKAMRQQIMDLEAEKEELVSEHDKTLKAVREEHTQVVEDLNLSMHGKLRQEYEASHLLQQELEECRQQLQSAETGHKRAIEQLTNSYEEEHRFQLQQCKDKAQWQKMEYELILKTMAEEIFALRCKYKAKSKTMRDMSAQYKDEARIMKKRFECLGEIKSKRIEKLEAEVKKNLNIISNLENDVLGLKQQIMLRNENIQEKNSIMMELKEKMQTLQTEKLALQLRDMQHDCNVK</sequence>
<comment type="caution">
    <text evidence="2">The sequence shown here is derived from an EMBL/GenBank/DDBJ whole genome shotgun (WGS) entry which is preliminary data.</text>
</comment>
<dbReference type="Proteomes" id="UP001152803">
    <property type="component" value="Unassembled WGS sequence"/>
</dbReference>
<organism evidence="2 3">
    <name type="scientific">Conger conger</name>
    <name type="common">Conger eel</name>
    <name type="synonym">Muraena conger</name>
    <dbReference type="NCBI Taxonomy" id="82655"/>
    <lineage>
        <taxon>Eukaryota</taxon>
        <taxon>Metazoa</taxon>
        <taxon>Chordata</taxon>
        <taxon>Craniata</taxon>
        <taxon>Vertebrata</taxon>
        <taxon>Euteleostomi</taxon>
        <taxon>Actinopterygii</taxon>
        <taxon>Neopterygii</taxon>
        <taxon>Teleostei</taxon>
        <taxon>Anguilliformes</taxon>
        <taxon>Congridae</taxon>
        <taxon>Conger</taxon>
    </lineage>
</organism>
<evidence type="ECO:0000256" key="1">
    <source>
        <dbReference type="SAM" id="Coils"/>
    </source>
</evidence>
<dbReference type="PANTHER" id="PTHR32215:SF0">
    <property type="entry name" value="CILIA- AND FLAGELLA-ASSOCIATED PROTEIN 57"/>
    <property type="match status" value="1"/>
</dbReference>
<evidence type="ECO:0000313" key="3">
    <source>
        <dbReference type="Proteomes" id="UP001152803"/>
    </source>
</evidence>
<feature type="non-terminal residue" evidence="2">
    <location>
        <position position="504"/>
    </location>
</feature>
<feature type="coiled-coil region" evidence="1">
    <location>
        <begin position="232"/>
        <end position="352"/>
    </location>
</feature>
<keyword evidence="3" id="KW-1185">Reference proteome</keyword>
<feature type="non-terminal residue" evidence="2">
    <location>
        <position position="1"/>
    </location>
</feature>
<accession>A0A9Q1HKZ4</accession>
<reference evidence="2" key="1">
    <citation type="journal article" date="2023" name="Science">
        <title>Genome structures resolve the early diversification of teleost fishes.</title>
        <authorList>
            <person name="Parey E."/>
            <person name="Louis A."/>
            <person name="Montfort J."/>
            <person name="Bouchez O."/>
            <person name="Roques C."/>
            <person name="Iampietro C."/>
            <person name="Lluch J."/>
            <person name="Castinel A."/>
            <person name="Donnadieu C."/>
            <person name="Desvignes T."/>
            <person name="Floi Bucao C."/>
            <person name="Jouanno E."/>
            <person name="Wen M."/>
            <person name="Mejri S."/>
            <person name="Dirks R."/>
            <person name="Jansen H."/>
            <person name="Henkel C."/>
            <person name="Chen W.J."/>
            <person name="Zahm M."/>
            <person name="Cabau C."/>
            <person name="Klopp C."/>
            <person name="Thompson A.W."/>
            <person name="Robinson-Rechavi M."/>
            <person name="Braasch I."/>
            <person name="Lecointre G."/>
            <person name="Bobe J."/>
            <person name="Postlethwait J.H."/>
            <person name="Berthelot C."/>
            <person name="Roest Crollius H."/>
            <person name="Guiguen Y."/>
        </authorList>
    </citation>
    <scope>NUCLEOTIDE SEQUENCE</scope>
    <source>
        <strain evidence="2">Concon-B</strain>
    </source>
</reference>
<keyword evidence="1" id="KW-0175">Coiled coil</keyword>
<dbReference type="AlphaFoldDB" id="A0A9Q1HKZ4"/>
<dbReference type="EMBL" id="JAFJMO010001621">
    <property type="protein sequence ID" value="KAJ8245007.1"/>
    <property type="molecule type" value="Genomic_DNA"/>
</dbReference>
<evidence type="ECO:0000313" key="2">
    <source>
        <dbReference type="EMBL" id="KAJ8245007.1"/>
    </source>
</evidence>
<gene>
    <name evidence="2" type="ORF">COCON_G00236490</name>
</gene>
<proteinExistence type="predicted"/>
<dbReference type="InterPro" id="IPR052993">
    <property type="entry name" value="CFA-57"/>
</dbReference>
<feature type="coiled-coil region" evidence="1">
    <location>
        <begin position="433"/>
        <end position="495"/>
    </location>
</feature>